<reference evidence="4" key="1">
    <citation type="submission" date="2018-12" db="EMBL/GenBank/DDBJ databases">
        <title>Genome sequence of Peanibacillus sp.</title>
        <authorList>
            <person name="Subramani G."/>
            <person name="Srinivasan S."/>
            <person name="Kim M.K."/>
        </authorList>
    </citation>
    <scope>NUCLEOTIDE SEQUENCE [LARGE SCALE GENOMIC DNA]</scope>
    <source>
        <strain evidence="4">18JY67-1</strain>
    </source>
</reference>
<feature type="domain" description="Response receiver" evidence="2">
    <location>
        <begin position="19"/>
        <end position="254"/>
    </location>
</feature>
<evidence type="ECO:0000256" key="1">
    <source>
        <dbReference type="SAM" id="MobiDB-lite"/>
    </source>
</evidence>
<dbReference type="RefSeq" id="WP_126014259.1">
    <property type="nucleotide sequence ID" value="NZ_CP034437.1"/>
</dbReference>
<name>A0A3Q8X5U1_9BACL</name>
<dbReference type="Proteomes" id="UP000272528">
    <property type="component" value="Chromosome"/>
</dbReference>
<evidence type="ECO:0000313" key="4">
    <source>
        <dbReference type="Proteomes" id="UP000272528"/>
    </source>
</evidence>
<dbReference type="AlphaFoldDB" id="A0A3Q8X5U1"/>
<dbReference type="KEGG" id="palb:EJC50_07720"/>
<protein>
    <recommendedName>
        <fullName evidence="2">Response receiver domain-containing protein</fullName>
    </recommendedName>
</protein>
<sequence>MPAVETTDDIYNIARNYFKDILYIDDALKRPDDIKKLFEQSHSEVSVSVEKELEQQKEQASSSVSVEKEIEQQEEQASSSVSVEKEIEQQKEQDTRPVTFKRKNERTQADEKQNAAIPVTDKKAEQLNEYFEAFNLVYNLNKLGYKVSPFYYENRTNLEELSLMIERSHLTIMDWELDESKGDTTLQLLDLLFKNSNKMKLLIIYTKEPVAARNSINAKFNSDAREMYLDIKGKEVYGFQTTSSLIIICKKRELEADQILNLFIDKLISLFGYFPFVFFDTINKITEKSAQILKKFSFPFDNALMLQLYSSGLDMEDYSEVVSRMVNNHITQTIEVNNKIFIKISDSWKTNAKKLADGKDELIIKKVSEAINELSRIQDTKKQEK</sequence>
<dbReference type="InterPro" id="IPR043834">
    <property type="entry name" value="REC"/>
</dbReference>
<accession>A0A3Q8X5U1</accession>
<dbReference type="Pfam" id="PF19192">
    <property type="entry name" value="Response_reg_2"/>
    <property type="match status" value="1"/>
</dbReference>
<gene>
    <name evidence="3" type="ORF">EJC50_07720</name>
</gene>
<keyword evidence="4" id="KW-1185">Reference proteome</keyword>
<evidence type="ECO:0000313" key="3">
    <source>
        <dbReference type="EMBL" id="AZN39564.1"/>
    </source>
</evidence>
<organism evidence="3 4">
    <name type="scientific">Paenibacillus albus</name>
    <dbReference type="NCBI Taxonomy" id="2495582"/>
    <lineage>
        <taxon>Bacteria</taxon>
        <taxon>Bacillati</taxon>
        <taxon>Bacillota</taxon>
        <taxon>Bacilli</taxon>
        <taxon>Bacillales</taxon>
        <taxon>Paenibacillaceae</taxon>
        <taxon>Paenibacillus</taxon>
    </lineage>
</organism>
<dbReference type="EMBL" id="CP034437">
    <property type="protein sequence ID" value="AZN39564.1"/>
    <property type="molecule type" value="Genomic_DNA"/>
</dbReference>
<feature type="region of interest" description="Disordered" evidence="1">
    <location>
        <begin position="45"/>
        <end position="116"/>
    </location>
</feature>
<dbReference type="OrthoDB" id="2667022at2"/>
<feature type="compositionally biased region" description="Basic and acidic residues" evidence="1">
    <location>
        <begin position="83"/>
        <end position="95"/>
    </location>
</feature>
<proteinExistence type="predicted"/>
<evidence type="ECO:0000259" key="2">
    <source>
        <dbReference type="Pfam" id="PF19192"/>
    </source>
</evidence>